<dbReference type="GO" id="GO:0005829">
    <property type="term" value="C:cytosol"/>
    <property type="evidence" value="ECO:0007669"/>
    <property type="project" value="TreeGrafter"/>
</dbReference>
<dbReference type="PANTHER" id="PTHR42908">
    <property type="entry name" value="TRANSLATION ELONGATION FACTOR-RELATED"/>
    <property type="match status" value="1"/>
</dbReference>
<evidence type="ECO:0000259" key="1">
    <source>
        <dbReference type="Pfam" id="PF00009"/>
    </source>
</evidence>
<dbReference type="Pfam" id="PF00009">
    <property type="entry name" value="GTP_EFTU"/>
    <property type="match status" value="1"/>
</dbReference>
<evidence type="ECO:0000313" key="2">
    <source>
        <dbReference type="EMBL" id="GAG26916.1"/>
    </source>
</evidence>
<dbReference type="EMBL" id="BARS01030924">
    <property type="protein sequence ID" value="GAG26916.1"/>
    <property type="molecule type" value="Genomic_DNA"/>
</dbReference>
<dbReference type="GO" id="GO:1990904">
    <property type="term" value="C:ribonucleoprotein complex"/>
    <property type="evidence" value="ECO:0007669"/>
    <property type="project" value="TreeGrafter"/>
</dbReference>
<dbReference type="AlphaFoldDB" id="X0XPN7"/>
<name>X0XPN7_9ZZZZ</name>
<gene>
    <name evidence="2" type="ORF">S01H1_48165</name>
</gene>
<dbReference type="InterPro" id="IPR027417">
    <property type="entry name" value="P-loop_NTPase"/>
</dbReference>
<dbReference type="GO" id="GO:0005525">
    <property type="term" value="F:GTP binding"/>
    <property type="evidence" value="ECO:0007669"/>
    <property type="project" value="InterPro"/>
</dbReference>
<sequence>MDLRNIAIIAHVDHGKTTLVDEFLKQSGAFREGQAVAERAMDSNDI</sequence>
<dbReference type="SUPFAM" id="SSF52540">
    <property type="entry name" value="P-loop containing nucleoside triphosphate hydrolases"/>
    <property type="match status" value="1"/>
</dbReference>
<accession>X0XPN7</accession>
<dbReference type="InterPro" id="IPR000795">
    <property type="entry name" value="T_Tr_GTP-bd_dom"/>
</dbReference>
<dbReference type="PANTHER" id="PTHR42908:SF8">
    <property type="entry name" value="TR-TYPE G DOMAIN-CONTAINING PROTEIN"/>
    <property type="match status" value="1"/>
</dbReference>
<dbReference type="Gene3D" id="3.40.50.300">
    <property type="entry name" value="P-loop containing nucleotide triphosphate hydrolases"/>
    <property type="match status" value="1"/>
</dbReference>
<dbReference type="GO" id="GO:0003924">
    <property type="term" value="F:GTPase activity"/>
    <property type="evidence" value="ECO:0007669"/>
    <property type="project" value="InterPro"/>
</dbReference>
<protein>
    <recommendedName>
        <fullName evidence="1">Tr-type G domain-containing protein</fullName>
    </recommendedName>
</protein>
<feature type="domain" description="Tr-type G" evidence="1">
    <location>
        <begin position="2"/>
        <end position="44"/>
    </location>
</feature>
<organism evidence="2">
    <name type="scientific">marine sediment metagenome</name>
    <dbReference type="NCBI Taxonomy" id="412755"/>
    <lineage>
        <taxon>unclassified sequences</taxon>
        <taxon>metagenomes</taxon>
        <taxon>ecological metagenomes</taxon>
    </lineage>
</organism>
<comment type="caution">
    <text evidence="2">The sequence shown here is derived from an EMBL/GenBank/DDBJ whole genome shotgun (WGS) entry which is preliminary data.</text>
</comment>
<feature type="non-terminal residue" evidence="2">
    <location>
        <position position="46"/>
    </location>
</feature>
<proteinExistence type="predicted"/>
<reference evidence="2" key="1">
    <citation type="journal article" date="2014" name="Front. Microbiol.">
        <title>High frequency of phylogenetically diverse reductive dehalogenase-homologous genes in deep subseafloor sedimentary metagenomes.</title>
        <authorList>
            <person name="Kawai M."/>
            <person name="Futagami T."/>
            <person name="Toyoda A."/>
            <person name="Takaki Y."/>
            <person name="Nishi S."/>
            <person name="Hori S."/>
            <person name="Arai W."/>
            <person name="Tsubouchi T."/>
            <person name="Morono Y."/>
            <person name="Uchiyama I."/>
            <person name="Ito T."/>
            <person name="Fujiyama A."/>
            <person name="Inagaki F."/>
            <person name="Takami H."/>
        </authorList>
    </citation>
    <scope>NUCLEOTIDE SEQUENCE</scope>
    <source>
        <strain evidence="2">Expedition CK06-06</strain>
    </source>
</reference>